<proteinExistence type="predicted"/>
<reference evidence="2 3" key="2">
    <citation type="journal article" date="2020" name="Antonie Van Leeuwenhoek">
        <title>Phylogenomic characterisation of a novel corynebacterial species pathogenic to animals.</title>
        <authorList>
            <person name="Moller J."/>
            <person name="Musella L."/>
            <person name="Melnikov V."/>
            <person name="Geissdorfer W."/>
            <person name="Burkovski A."/>
            <person name="Sangal V."/>
        </authorList>
    </citation>
    <scope>NUCLEOTIDE SEQUENCE [LARGE SCALE GENOMIC DNA]</scope>
    <source>
        <strain evidence="2 3">PO100/5</strain>
    </source>
</reference>
<accession>A0A7Y4LGN6</accession>
<dbReference type="Pfam" id="PF07510">
    <property type="entry name" value="GmrSD_C"/>
    <property type="match status" value="1"/>
</dbReference>
<dbReference type="PANTHER" id="PTHR24094">
    <property type="entry name" value="SECRETED PROTEIN"/>
    <property type="match status" value="1"/>
</dbReference>
<evidence type="ECO:0000313" key="2">
    <source>
        <dbReference type="EMBL" id="ARU46009.1"/>
    </source>
</evidence>
<name>A0A7Y4LGN6_9CORY</name>
<feature type="domain" description="GmrSD restriction endonucleases C-terminal" evidence="1">
    <location>
        <begin position="128"/>
        <end position="266"/>
    </location>
</feature>
<sequence length="273" mass="29725">MNMKPNNLPRAIKRAFMRATILSLAIVTSLGLFSGNLTGAFSQWVSNAGAADSQDAPLPLIDAQPLPAQEVPQEGIVPETFAATADAATLESLPIDDALGGKPVYSRDQFGQAWSDDVDVEGGHNGCDTRNDILRRDLTDIVVRNKTRDCIIEKGKLVDPYTGSTIDFVRGGKKTHGVDIDHIVPLANAWYAGGYTWDEQKRRNFANDPINLVATSLEANRIKKAKTADQWMPSNKAFTCEYAQRQIRVKSTYALTVTTREKAALAGALKSCS</sequence>
<reference evidence="2 3" key="1">
    <citation type="journal article" date="2014" name="BMC Vet. Res.">
        <title>First report of Corynebacterium pseudotuberculosis from caseous lymphadenitis lesions in Black Alentejano pig (Sus scrofa domesticus).</title>
        <authorList>
            <person name="Oliveira M."/>
            <person name="Barroco C."/>
            <person name="Mottola C."/>
            <person name="Santos R."/>
            <person name="Lemsaddek A."/>
            <person name="Tavares L."/>
            <person name="Semedo-Lemsaddek T."/>
        </authorList>
    </citation>
    <scope>NUCLEOTIDE SEQUENCE [LARGE SCALE GENOMIC DNA]</scope>
    <source>
        <strain evidence="2 3">PO100/5</strain>
    </source>
</reference>
<dbReference type="GeneID" id="75007683"/>
<dbReference type="PANTHER" id="PTHR24094:SF15">
    <property type="entry name" value="AMP-DEPENDENT SYNTHETASE_LIGASE DOMAIN-CONTAINING PROTEIN-RELATED"/>
    <property type="match status" value="1"/>
</dbReference>
<keyword evidence="2" id="KW-0255">Endonuclease</keyword>
<keyword evidence="2" id="KW-0378">Hydrolase</keyword>
<keyword evidence="3" id="KW-1185">Reference proteome</keyword>
<reference evidence="2 3" key="4">
    <citation type="journal article" date="2020" name="PLoS ONE">
        <title>Taxonomic classification of strain PO100/5 shows a broader geographic distribution and genetic markers of the recently described Corynebacterium silvaticum.</title>
        <authorList>
            <person name="Viana M.V.C."/>
            <person name="Profeta R."/>
            <person name="da Silva A.L."/>
            <person name="Hurtado R."/>
            <person name="Cerqueira J.C."/>
            <person name="Ribeiro B.F.S."/>
            <person name="Almeida M.O."/>
            <person name="Morais-Rodrigues F."/>
            <person name="Soares S.C."/>
            <person name="Oliveira M."/>
            <person name="Tavares L."/>
            <person name="Figueiredo H."/>
            <person name="Wattam A.R."/>
            <person name="Barh D."/>
            <person name="Ghosh P."/>
            <person name="Silva A."/>
            <person name="Azevedo V."/>
        </authorList>
    </citation>
    <scope>NUCLEOTIDE SEQUENCE [LARGE SCALE GENOMIC DNA]</scope>
    <source>
        <strain evidence="2 3">PO100/5</strain>
    </source>
</reference>
<dbReference type="Proteomes" id="UP000195652">
    <property type="component" value="Chromosome"/>
</dbReference>
<protein>
    <submittedName>
        <fullName evidence="2">HNH endonuclease family protein</fullName>
    </submittedName>
</protein>
<gene>
    <name evidence="2" type="ORF">CBE74_05335</name>
</gene>
<dbReference type="EMBL" id="CP021417">
    <property type="protein sequence ID" value="ARU46009.1"/>
    <property type="molecule type" value="Genomic_DNA"/>
</dbReference>
<dbReference type="KEGG" id="csil:CBE74_05335"/>
<dbReference type="AlphaFoldDB" id="A0A7Y4LGN6"/>
<dbReference type="InterPro" id="IPR011089">
    <property type="entry name" value="GmrSD_C"/>
</dbReference>
<evidence type="ECO:0000313" key="3">
    <source>
        <dbReference type="Proteomes" id="UP000195652"/>
    </source>
</evidence>
<keyword evidence="2" id="KW-0540">Nuclease</keyword>
<dbReference type="RefSeq" id="WP_087453831.1">
    <property type="nucleotide sequence ID" value="NZ_CP021417.2"/>
</dbReference>
<dbReference type="OrthoDB" id="5196645at2"/>
<organism evidence="2 3">
    <name type="scientific">Corynebacterium silvaticum</name>
    <dbReference type="NCBI Taxonomy" id="2320431"/>
    <lineage>
        <taxon>Bacteria</taxon>
        <taxon>Bacillati</taxon>
        <taxon>Actinomycetota</taxon>
        <taxon>Actinomycetes</taxon>
        <taxon>Mycobacteriales</taxon>
        <taxon>Corynebacteriaceae</taxon>
        <taxon>Corynebacterium</taxon>
    </lineage>
</organism>
<dbReference type="GO" id="GO:0004519">
    <property type="term" value="F:endonuclease activity"/>
    <property type="evidence" value="ECO:0007669"/>
    <property type="project" value="UniProtKB-KW"/>
</dbReference>
<evidence type="ECO:0000259" key="1">
    <source>
        <dbReference type="Pfam" id="PF07510"/>
    </source>
</evidence>
<reference evidence="2 3" key="3">
    <citation type="journal article" date="2020" name="Int. J. Syst. Evol. Microbiol.">
        <title>Corynebacterium silvaticum sp. nov., a unique group of NTTB corynebacteria in wild boar and roe deer.</title>
        <authorList>
            <person name="Dangel A."/>
            <person name="Berger A."/>
            <person name="Rau J."/>
            <person name="Eisenberg T."/>
            <person name="Kampfer P."/>
            <person name="Margos G."/>
            <person name="Contzen M."/>
            <person name="Busse H.J."/>
            <person name="Konrad R."/>
            <person name="Peters M."/>
            <person name="Sting R."/>
            <person name="Sing A."/>
        </authorList>
    </citation>
    <scope>NUCLEOTIDE SEQUENCE [LARGE SCALE GENOMIC DNA]</scope>
    <source>
        <strain evidence="2 3">PO100/5</strain>
    </source>
</reference>